<dbReference type="EMBL" id="CP087164">
    <property type="protein sequence ID" value="UGS39135.1"/>
    <property type="molecule type" value="Genomic_DNA"/>
</dbReference>
<dbReference type="Proteomes" id="UP001162834">
    <property type="component" value="Chromosome"/>
</dbReference>
<sequence>MSTPPDVSIAEVRRAIAAGELSAVDLAQGYLDRIAAHGEALNVYRTVTADLALEQAAAVDEAARRGDPLGPLAGVPVALKDNIAVAGVPMTAGTRHLPAADRAPAQDAPAYEGLRRAGAVLLGKLHMSEWAIGGTNQNVHWGDVHNPWDPARVSGGSSGGSGAAISSDLALATLGTDTGGSIRLPAALSGCCGLRPTSGRVSNRGSIPVAWTFDTIGPLARRAEDVAAMLDAISGYDPDDPVTIDVAVDDSAAALAGGVDGMRIGVLRGWWEDDADFDPAFAALLDEAVGQLERLGAIVEDVELPGGKEALELSAEMLLCEAAWFHQDRLRDTPEVFAPDVLQRLRRGAAMPGPKYGYGRQVQREWRRRVLQVLEGRDLLLCPGAGRAAPLAAESEPLAMTGVLARFIGMWVCSRTPALVVPCGFVDGLPVAMQLLGRPFEDGTVLRAAHGYQQATDWHLRRPDEAAWAGVAR</sequence>
<reference evidence="2" key="1">
    <citation type="journal article" date="2022" name="Int. J. Syst. Evol. Microbiol.">
        <title>Pseudomonas aegrilactucae sp. nov. and Pseudomonas morbosilactucae sp. nov., pathogens causing bacterial rot of lettuce in Japan.</title>
        <authorList>
            <person name="Sawada H."/>
            <person name="Fujikawa T."/>
            <person name="Satou M."/>
        </authorList>
    </citation>
    <scope>NUCLEOTIDE SEQUENCE</scope>
    <source>
        <strain evidence="2">0166_1</strain>
    </source>
</reference>
<evidence type="ECO:0000313" key="3">
    <source>
        <dbReference type="Proteomes" id="UP001162834"/>
    </source>
</evidence>
<keyword evidence="3" id="KW-1185">Reference proteome</keyword>
<dbReference type="GO" id="GO:0050567">
    <property type="term" value="F:glutaminyl-tRNA synthase (glutamine-hydrolyzing) activity"/>
    <property type="evidence" value="ECO:0007669"/>
    <property type="project" value="UniProtKB-EC"/>
</dbReference>
<dbReference type="InterPro" id="IPR020556">
    <property type="entry name" value="Amidase_CS"/>
</dbReference>
<dbReference type="PANTHER" id="PTHR11895">
    <property type="entry name" value="TRANSAMIDASE"/>
    <property type="match status" value="1"/>
</dbReference>
<keyword evidence="2" id="KW-0436">Ligase</keyword>
<dbReference type="KEGG" id="sbae:DSM104329_05567"/>
<proteinExistence type="predicted"/>
<evidence type="ECO:0000259" key="1">
    <source>
        <dbReference type="Pfam" id="PF01425"/>
    </source>
</evidence>
<dbReference type="Pfam" id="PF01425">
    <property type="entry name" value="Amidase"/>
    <property type="match status" value="1"/>
</dbReference>
<protein>
    <submittedName>
        <fullName evidence="2">Glutamyl-tRNA(Gln) amidotransferase subunit A</fullName>
        <ecNumber evidence="2">6.3.5.7</ecNumber>
    </submittedName>
</protein>
<dbReference type="PANTHER" id="PTHR11895:SF176">
    <property type="entry name" value="AMIDASE AMID-RELATED"/>
    <property type="match status" value="1"/>
</dbReference>
<organism evidence="2 3">
    <name type="scientific">Capillimicrobium parvum</name>
    <dbReference type="NCBI Taxonomy" id="2884022"/>
    <lineage>
        <taxon>Bacteria</taxon>
        <taxon>Bacillati</taxon>
        <taxon>Actinomycetota</taxon>
        <taxon>Thermoleophilia</taxon>
        <taxon>Solirubrobacterales</taxon>
        <taxon>Capillimicrobiaceae</taxon>
        <taxon>Capillimicrobium</taxon>
    </lineage>
</organism>
<dbReference type="InterPro" id="IPR023631">
    <property type="entry name" value="Amidase_dom"/>
</dbReference>
<dbReference type="AlphaFoldDB" id="A0A9E7C334"/>
<dbReference type="PROSITE" id="PS00571">
    <property type="entry name" value="AMIDASES"/>
    <property type="match status" value="1"/>
</dbReference>
<dbReference type="InterPro" id="IPR000120">
    <property type="entry name" value="Amidase"/>
</dbReference>
<feature type="domain" description="Amidase" evidence="1">
    <location>
        <begin position="27"/>
        <end position="446"/>
    </location>
</feature>
<name>A0A9E7C334_9ACTN</name>
<gene>
    <name evidence="2" type="primary">gatA_7</name>
    <name evidence="2" type="ORF">DSM104329_05567</name>
</gene>
<dbReference type="Gene3D" id="3.90.1300.10">
    <property type="entry name" value="Amidase signature (AS) domain"/>
    <property type="match status" value="1"/>
</dbReference>
<dbReference type="InterPro" id="IPR036928">
    <property type="entry name" value="AS_sf"/>
</dbReference>
<evidence type="ECO:0000313" key="2">
    <source>
        <dbReference type="EMBL" id="UGS39135.1"/>
    </source>
</evidence>
<dbReference type="EC" id="6.3.5.7" evidence="2"/>
<accession>A0A9E7C334</accession>
<dbReference type="RefSeq" id="WP_259313142.1">
    <property type="nucleotide sequence ID" value="NZ_CP087164.1"/>
</dbReference>
<dbReference type="SUPFAM" id="SSF75304">
    <property type="entry name" value="Amidase signature (AS) enzymes"/>
    <property type="match status" value="1"/>
</dbReference>